<dbReference type="GeneID" id="19011104"/>
<feature type="region of interest" description="Disordered" evidence="1">
    <location>
        <begin position="36"/>
        <end position="63"/>
    </location>
</feature>
<feature type="compositionally biased region" description="Basic and acidic residues" evidence="1">
    <location>
        <begin position="189"/>
        <end position="200"/>
    </location>
</feature>
<keyword evidence="2" id="KW-1133">Transmembrane helix</keyword>
<dbReference type="EMBL" id="FO082262">
    <property type="protein sequence ID" value="CCO20560.1"/>
    <property type="molecule type" value="Genomic_DNA"/>
</dbReference>
<keyword evidence="2" id="KW-0472">Membrane</keyword>
<dbReference type="KEGG" id="bpg:Bathy17g01680"/>
<name>K8F6U5_9CHLO</name>
<feature type="region of interest" description="Disordered" evidence="1">
    <location>
        <begin position="181"/>
        <end position="250"/>
    </location>
</feature>
<keyword evidence="4" id="KW-1185">Reference proteome</keyword>
<evidence type="ECO:0000256" key="2">
    <source>
        <dbReference type="SAM" id="Phobius"/>
    </source>
</evidence>
<dbReference type="Proteomes" id="UP000198341">
    <property type="component" value="Chromosome 17"/>
</dbReference>
<evidence type="ECO:0000313" key="4">
    <source>
        <dbReference type="Proteomes" id="UP000198341"/>
    </source>
</evidence>
<reference evidence="3 4" key="1">
    <citation type="submission" date="2011-10" db="EMBL/GenBank/DDBJ databases">
        <authorList>
            <person name="Genoscope - CEA"/>
        </authorList>
    </citation>
    <scope>NUCLEOTIDE SEQUENCE [LARGE SCALE GENOMIC DNA]</scope>
    <source>
        <strain evidence="3 4">RCC 1105</strain>
    </source>
</reference>
<protein>
    <recommendedName>
        <fullName evidence="5">PDZ domain-containing protein</fullName>
    </recommendedName>
</protein>
<feature type="compositionally biased region" description="Basic and acidic residues" evidence="1">
    <location>
        <begin position="236"/>
        <end position="250"/>
    </location>
</feature>
<evidence type="ECO:0000256" key="1">
    <source>
        <dbReference type="SAM" id="MobiDB-lite"/>
    </source>
</evidence>
<keyword evidence="2" id="KW-0812">Transmembrane</keyword>
<organism evidence="3 4">
    <name type="scientific">Bathycoccus prasinos</name>
    <dbReference type="NCBI Taxonomy" id="41875"/>
    <lineage>
        <taxon>Eukaryota</taxon>
        <taxon>Viridiplantae</taxon>
        <taxon>Chlorophyta</taxon>
        <taxon>Mamiellophyceae</taxon>
        <taxon>Mamiellales</taxon>
        <taxon>Bathycoccaceae</taxon>
        <taxon>Bathycoccus</taxon>
    </lineage>
</organism>
<dbReference type="RefSeq" id="XP_007508456.1">
    <property type="nucleotide sequence ID" value="XM_007508394.1"/>
</dbReference>
<dbReference type="AlphaFoldDB" id="K8F6U5"/>
<feature type="transmembrane region" description="Helical" evidence="2">
    <location>
        <begin position="267"/>
        <end position="291"/>
    </location>
</feature>
<evidence type="ECO:0008006" key="5">
    <source>
        <dbReference type="Google" id="ProtNLM"/>
    </source>
</evidence>
<evidence type="ECO:0000313" key="3">
    <source>
        <dbReference type="EMBL" id="CCO20560.1"/>
    </source>
</evidence>
<dbReference type="OrthoDB" id="531455at2759"/>
<feature type="compositionally biased region" description="Low complexity" evidence="1">
    <location>
        <begin position="204"/>
        <end position="229"/>
    </location>
</feature>
<proteinExistence type="predicted"/>
<gene>
    <name evidence="3" type="ordered locus">Bathy17g01680</name>
</gene>
<accession>K8F6U5</accession>
<sequence length="299" mass="32908">MATSSLCSGGRGGGFFCRRATTTTFTRAKGLRRRDVDAMASSTSSSSSEEEDNKNNNSKAIKKETTTETETIFFTVEVETIVARRAIQWDSLAIGDENRAIFVSGVAFDSEAERKGIKPGMRLVAITDPVDKAEMWQIPKNVTFVRAMDAIRSTRAYDIQLTFEKEASITREMVEYAKALRAGDEEEEERKQIEEDEIRRAMMTSSSSSSSPSSSSSVAPPSTKPPSKARIPRPSQGEKERPDLYSDKWQGDEYVGTGPWNELTVGLAIAVAVPLLITIVAAATNGVLWNVPDSVNRYR</sequence>